<dbReference type="InterPro" id="IPR011767">
    <property type="entry name" value="GLR_AS"/>
</dbReference>
<dbReference type="PROSITE" id="PS51352">
    <property type="entry name" value="THIOREDOXIN_2"/>
    <property type="match status" value="1"/>
</dbReference>
<evidence type="ECO:0000259" key="3">
    <source>
        <dbReference type="PROSITE" id="PS51352"/>
    </source>
</evidence>
<dbReference type="Gene3D" id="3.40.30.10">
    <property type="entry name" value="Glutaredoxin"/>
    <property type="match status" value="1"/>
</dbReference>
<comment type="similarity">
    <text evidence="1">Belongs to the glutaredoxin family.</text>
</comment>
<keyword evidence="2" id="KW-0813">Transport</keyword>
<dbReference type="Proteomes" id="UP000028781">
    <property type="component" value="Chromosome"/>
</dbReference>
<dbReference type="InterPro" id="IPR012336">
    <property type="entry name" value="Thioredoxin-like_fold"/>
</dbReference>
<dbReference type="GO" id="GO:0009055">
    <property type="term" value="F:electron transfer activity"/>
    <property type="evidence" value="ECO:0007669"/>
    <property type="project" value="InterPro"/>
</dbReference>
<dbReference type="RefSeq" id="WP_048201880.1">
    <property type="nucleotide sequence ID" value="NZ_CP009149.1"/>
</dbReference>
<dbReference type="GeneID" id="24891491"/>
<dbReference type="AlphaFoldDB" id="A0A076LFT6"/>
<organism evidence="4 5">
    <name type="scientific">Methanocaldococcus bathoardescens</name>
    <dbReference type="NCBI Taxonomy" id="1301915"/>
    <lineage>
        <taxon>Archaea</taxon>
        <taxon>Methanobacteriati</taxon>
        <taxon>Methanobacteriota</taxon>
        <taxon>Methanomada group</taxon>
        <taxon>Methanococci</taxon>
        <taxon>Methanococcales</taxon>
        <taxon>Methanocaldococcaceae</taxon>
        <taxon>Methanocaldococcus</taxon>
    </lineage>
</organism>
<dbReference type="InterPro" id="IPR036249">
    <property type="entry name" value="Thioredoxin-like_sf"/>
</dbReference>
<name>A0A076LFT6_9EURY</name>
<proteinExistence type="inferred from homology"/>
<dbReference type="KEGG" id="mjh:JH146_0882"/>
<dbReference type="HOGENOM" id="CLU_090389_20_2_2"/>
<dbReference type="InterPro" id="IPR004502">
    <property type="entry name" value="Thio_glut"/>
</dbReference>
<accession>A0A076LFT6</accession>
<dbReference type="Pfam" id="PF13192">
    <property type="entry name" value="Thioredoxin_3"/>
    <property type="match status" value="1"/>
</dbReference>
<feature type="domain" description="Thioredoxin" evidence="3">
    <location>
        <begin position="1"/>
        <end position="85"/>
    </location>
</feature>
<keyword evidence="5" id="KW-1185">Reference proteome</keyword>
<dbReference type="NCBIfam" id="TIGR00411">
    <property type="entry name" value="redox_disulf_1"/>
    <property type="match status" value="1"/>
</dbReference>
<dbReference type="EMBL" id="CP009149">
    <property type="protein sequence ID" value="AIJ05727.1"/>
    <property type="molecule type" value="Genomic_DNA"/>
</dbReference>
<evidence type="ECO:0000256" key="1">
    <source>
        <dbReference type="ARBA" id="ARBA00007787"/>
    </source>
</evidence>
<dbReference type="STRING" id="1301915.JH146_0882"/>
<dbReference type="PROSITE" id="PS00195">
    <property type="entry name" value="GLUTAREDOXIN_1"/>
    <property type="match status" value="1"/>
</dbReference>
<gene>
    <name evidence="4" type="ORF">JH146_0882</name>
</gene>
<dbReference type="CDD" id="cd02973">
    <property type="entry name" value="TRX_GRX_like"/>
    <property type="match status" value="1"/>
</dbReference>
<protein>
    <submittedName>
        <fullName evidence="4">Thioredoxin</fullName>
    </submittedName>
</protein>
<dbReference type="GO" id="GO:0015035">
    <property type="term" value="F:protein-disulfide reductase activity"/>
    <property type="evidence" value="ECO:0007669"/>
    <property type="project" value="InterPro"/>
</dbReference>
<evidence type="ECO:0000313" key="5">
    <source>
        <dbReference type="Proteomes" id="UP000028781"/>
    </source>
</evidence>
<sequence length="85" mass="9418">MSKVKIELFTSPMCPHCPAAKRVVEEVANEMPDAVEVEYINVMENPQKAMEYGIMAVPTIVINGEVEFIGAPTKEALVEAIKKRL</sequence>
<evidence type="ECO:0000256" key="2">
    <source>
        <dbReference type="ARBA" id="ARBA00022982"/>
    </source>
</evidence>
<keyword evidence="2" id="KW-0249">Electron transport</keyword>
<evidence type="ECO:0000313" key="4">
    <source>
        <dbReference type="EMBL" id="AIJ05727.1"/>
    </source>
</evidence>
<dbReference type="PANTHER" id="PTHR37170">
    <property type="entry name" value="GLUTAREDOXIN-RELATED"/>
    <property type="match status" value="1"/>
</dbReference>
<dbReference type="GO" id="GO:0045454">
    <property type="term" value="P:cell redox homeostasis"/>
    <property type="evidence" value="ECO:0007669"/>
    <property type="project" value="InterPro"/>
</dbReference>
<dbReference type="SUPFAM" id="SSF52833">
    <property type="entry name" value="Thioredoxin-like"/>
    <property type="match status" value="1"/>
</dbReference>
<dbReference type="InterPro" id="IPR013766">
    <property type="entry name" value="Thioredoxin_domain"/>
</dbReference>
<dbReference type="PROSITE" id="PS51354">
    <property type="entry name" value="GLUTAREDOXIN_2"/>
    <property type="match status" value="1"/>
</dbReference>
<dbReference type="PANTHER" id="PTHR37170:SF1">
    <property type="entry name" value="GLUTAREDOXIN-LIKE PROTEIN"/>
    <property type="match status" value="1"/>
</dbReference>
<dbReference type="OrthoDB" id="35385at2157"/>
<reference evidence="4 5" key="1">
    <citation type="journal article" date="2015" name="Int. J. Syst. Evol. Microbiol.">
        <title>M ethanocaldococcus bathoardescens sp. nov., a hyperthermophilic methanogen isolated from a volcanically active deep-sea hydrothermal vent.</title>
        <authorList>
            <person name="Stewart L.C."/>
            <person name="Jung J.H."/>
            <person name="Kim Y.T."/>
            <person name="Kwon S.W."/>
            <person name="Park C.S."/>
            <person name="Holden J.F."/>
        </authorList>
    </citation>
    <scope>NUCLEOTIDE SEQUENCE [LARGE SCALE GENOMIC DNA]</scope>
    <source>
        <strain evidence="4 5">JH146</strain>
    </source>
</reference>